<dbReference type="EMBL" id="JBEUOH010000018">
    <property type="protein sequence ID" value="KAL0870329.1"/>
    <property type="molecule type" value="Genomic_DNA"/>
</dbReference>
<dbReference type="Proteomes" id="UP001549920">
    <property type="component" value="Unassembled WGS sequence"/>
</dbReference>
<dbReference type="Pfam" id="PF25298">
    <property type="entry name" value="Baculo_FP_2nd"/>
    <property type="match status" value="1"/>
</dbReference>
<proteinExistence type="predicted"/>
<keyword evidence="3" id="KW-1185">Reference proteome</keyword>
<evidence type="ECO:0000259" key="1">
    <source>
        <dbReference type="Pfam" id="PF25298"/>
    </source>
</evidence>
<organism evidence="2 3">
    <name type="scientific">Loxostege sticticalis</name>
    <name type="common">Beet webworm moth</name>
    <dbReference type="NCBI Taxonomy" id="481309"/>
    <lineage>
        <taxon>Eukaryota</taxon>
        <taxon>Metazoa</taxon>
        <taxon>Ecdysozoa</taxon>
        <taxon>Arthropoda</taxon>
        <taxon>Hexapoda</taxon>
        <taxon>Insecta</taxon>
        <taxon>Pterygota</taxon>
        <taxon>Neoptera</taxon>
        <taxon>Endopterygota</taxon>
        <taxon>Lepidoptera</taxon>
        <taxon>Glossata</taxon>
        <taxon>Ditrysia</taxon>
        <taxon>Pyraloidea</taxon>
        <taxon>Crambidae</taxon>
        <taxon>Pyraustinae</taxon>
        <taxon>Loxostege</taxon>
    </lineage>
</organism>
<accession>A0ABR3HIT5</accession>
<feature type="domain" description="FP protein C-terminal" evidence="1">
    <location>
        <begin position="259"/>
        <end position="311"/>
    </location>
</feature>
<comment type="caution">
    <text evidence="2">The sequence shown here is derived from an EMBL/GenBank/DDBJ whole genome shotgun (WGS) entry which is preliminary data.</text>
</comment>
<dbReference type="InterPro" id="IPR004244">
    <property type="entry name" value="Transposase_22"/>
</dbReference>
<dbReference type="SUPFAM" id="SSF57903">
    <property type="entry name" value="FYVE/PHD zinc finger"/>
    <property type="match status" value="1"/>
</dbReference>
<dbReference type="InterPro" id="IPR057251">
    <property type="entry name" value="FP_C"/>
</dbReference>
<dbReference type="PANTHER" id="PTHR11505">
    <property type="entry name" value="L1 TRANSPOSABLE ELEMENT-RELATED"/>
    <property type="match status" value="1"/>
</dbReference>
<sequence length="311" mass="34836">MHTCPRCNSQFTDGALCSLCKRHFDFACSGVTEQGYRKLGDRKNTWRCPGCKSKDHSPQTSHTSQGPALSLESLQRDIKAILLKLSPLAGLAEDVKGIKAEISNMQSSLNMAHELISDFSTNIKALDSRIRDVEESIQVIPSLQAEVARINQELCEKEQWARASNVEIKGIPADKSENLFVIVSKVAAAVDCPLKKEDINFVTRVPSRKPNAPKPIILCFNNRYKKEEFIAASRKLKTLKPDELGFSTDGRIFVNDHLTVQNKNLLSKAKTLAKESNFQFIWVKHCKIMARKSPTSPILTIKTEKDLTKLK</sequence>
<name>A0ABR3HIT5_LOXSC</name>
<evidence type="ECO:0000313" key="3">
    <source>
        <dbReference type="Proteomes" id="UP001549920"/>
    </source>
</evidence>
<protein>
    <recommendedName>
        <fullName evidence="1">FP protein C-terminal domain-containing protein</fullName>
    </recommendedName>
</protein>
<evidence type="ECO:0000313" key="2">
    <source>
        <dbReference type="EMBL" id="KAL0870329.1"/>
    </source>
</evidence>
<dbReference type="InterPro" id="IPR011011">
    <property type="entry name" value="Znf_FYVE_PHD"/>
</dbReference>
<gene>
    <name evidence="2" type="ORF">ABMA27_005346</name>
</gene>
<reference evidence="2 3" key="1">
    <citation type="submission" date="2024-06" db="EMBL/GenBank/DDBJ databases">
        <title>A chromosome-level genome assembly of beet webworm, Loxostege sticticalis.</title>
        <authorList>
            <person name="Zhang Y."/>
        </authorList>
    </citation>
    <scope>NUCLEOTIDE SEQUENCE [LARGE SCALE GENOMIC DNA]</scope>
    <source>
        <strain evidence="2">AQ026</strain>
        <tissue evidence="2">Whole body</tissue>
    </source>
</reference>